<evidence type="ECO:0000256" key="2">
    <source>
        <dbReference type="ARBA" id="ARBA00022448"/>
    </source>
</evidence>
<comment type="caution">
    <text evidence="10">The sequence shown here is derived from an EMBL/GenBank/DDBJ whole genome shotgun (WGS) entry which is preliminary data.</text>
</comment>
<accession>A0ABV8AMN4</accession>
<keyword evidence="8" id="KW-0732">Signal</keyword>
<dbReference type="Gene3D" id="2.60.40.1120">
    <property type="entry name" value="Carboxypeptidase-like, regulatory domain"/>
    <property type="match status" value="1"/>
</dbReference>
<sequence>MKLKFTRLFTFIMLLLVQTTFAQEKTISGTITSASDGLPLPGVNVIVKGTTRGTQSDFDGNYSIKANQGEVLVFSFVSMKTTERAVGVSSSINVALEDDVATLEEVVITGYATFAKSKSSIASTQLSADAVETRPNASLVQSLAGQVPGLDISTNSGQPGANSLVQIRGVNSINGNTEPLFLLDGVVINEDNFRSLNQNEIASINILKDAGATAIYGNRGANGVVVITTKRGSNNSELRVNYTGIISYASLQEDRYNLANTSQILELERRFGRGRGAGQGNGAQSGGNVLFPGTGAPFTDEQIAQEADFDWLNYFFRTGVTENHTLNLSSGSANSSQFTSLGYFNQEGILQDSNLQRFNLRNNINGSSSNGKFNYGTSVSINYAKDNRLTGIGGNGVNQNPLFGALSSLPYFTPDDYPGSRALARDFFLDYAPFYIIDNLATRTRFDEELKIIAGLNASYKITNDLTANLQMGGDYQSVSLISSQDPISRNQLRFNPLVDGFATQSSNRQFAFQSTTSLNWQREFGKHTIGVAGYLEYFKAHLRSFGFTARGLDPVLFVPGDDAGFLADVPDNDARVDTVFADRLDAGLLSYFGTLDYDFDDKYGFNATIRRDASYRFSTTNRWGTFWSASARWNISNEEFMEDSIFDNLKLRASYGETGNQRIAGNSYWSGADLIFSFYGLNLGYGGQDALSFNQIANDQLRWETVAQANIGLDFALFNNRLRGAFDVYEKKTPDLFQDDRISGINGQYGLRANTGTLFNRGFDIDLNYDLIRNDDLTLRVGVVTNYNKTELQDLPAENGEIIGIGRNGGELFEIFTFRYAGVNPATGNLLFLDANDNLTETPDVDNDRVWTGRNGIPDWTGSFNLNIDYKGWFLQAQLQFEAGRDQFDNDYSRFMNRNVIGDFRLSADMLRAWTPENRFTDVPSLDATNIQFSGDRFLVPMDFMRLRFLQVGYSFSERALENTGIAKLRLFANAENLFTLTEFRGFDAASRVNGLEYPTPKIISMGVELGL</sequence>
<dbReference type="SUPFAM" id="SSF49464">
    <property type="entry name" value="Carboxypeptidase regulatory domain-like"/>
    <property type="match status" value="1"/>
</dbReference>
<comment type="subcellular location">
    <subcellularLocation>
        <location evidence="1 7">Cell outer membrane</location>
        <topology evidence="1 7">Multi-pass membrane protein</topology>
    </subcellularLocation>
</comment>
<keyword evidence="2 7" id="KW-0813">Transport</keyword>
<dbReference type="SUPFAM" id="SSF56935">
    <property type="entry name" value="Porins"/>
    <property type="match status" value="1"/>
</dbReference>
<keyword evidence="5 7" id="KW-0472">Membrane</keyword>
<dbReference type="InterPro" id="IPR008969">
    <property type="entry name" value="CarboxyPept-like_regulatory"/>
</dbReference>
<evidence type="ECO:0000256" key="1">
    <source>
        <dbReference type="ARBA" id="ARBA00004571"/>
    </source>
</evidence>
<dbReference type="InterPro" id="IPR037066">
    <property type="entry name" value="Plug_dom_sf"/>
</dbReference>
<evidence type="ECO:0000313" key="11">
    <source>
        <dbReference type="Proteomes" id="UP001595812"/>
    </source>
</evidence>
<dbReference type="Proteomes" id="UP001595812">
    <property type="component" value="Unassembled WGS sequence"/>
</dbReference>
<feature type="domain" description="TonB-dependent receptor plug" evidence="9">
    <location>
        <begin position="117"/>
        <end position="224"/>
    </location>
</feature>
<evidence type="ECO:0000313" key="10">
    <source>
        <dbReference type="EMBL" id="MFC3877934.1"/>
    </source>
</evidence>
<keyword evidence="4 7" id="KW-0812">Transmembrane</keyword>
<keyword evidence="3 7" id="KW-1134">Transmembrane beta strand</keyword>
<reference evidence="11" key="1">
    <citation type="journal article" date="2019" name="Int. J. Syst. Evol. Microbiol.">
        <title>The Global Catalogue of Microorganisms (GCM) 10K type strain sequencing project: providing services to taxonomists for standard genome sequencing and annotation.</title>
        <authorList>
            <consortium name="The Broad Institute Genomics Platform"/>
            <consortium name="The Broad Institute Genome Sequencing Center for Infectious Disease"/>
            <person name="Wu L."/>
            <person name="Ma J."/>
        </authorList>
    </citation>
    <scope>NUCLEOTIDE SEQUENCE [LARGE SCALE GENOMIC DNA]</scope>
    <source>
        <strain evidence="11">CECT 8979</strain>
    </source>
</reference>
<evidence type="ECO:0000256" key="3">
    <source>
        <dbReference type="ARBA" id="ARBA00022452"/>
    </source>
</evidence>
<dbReference type="Gene3D" id="2.40.170.20">
    <property type="entry name" value="TonB-dependent receptor, beta-barrel domain"/>
    <property type="match status" value="1"/>
</dbReference>
<protein>
    <submittedName>
        <fullName evidence="10">SusC/RagA family TonB-linked outer membrane protein</fullName>
    </submittedName>
</protein>
<dbReference type="NCBIfam" id="TIGR04056">
    <property type="entry name" value="OMP_RagA_SusC"/>
    <property type="match status" value="1"/>
</dbReference>
<dbReference type="EMBL" id="JBHSAT010000021">
    <property type="protein sequence ID" value="MFC3877934.1"/>
    <property type="molecule type" value="Genomic_DNA"/>
</dbReference>
<evidence type="ECO:0000256" key="6">
    <source>
        <dbReference type="ARBA" id="ARBA00023237"/>
    </source>
</evidence>
<dbReference type="InterPro" id="IPR023997">
    <property type="entry name" value="TonB-dep_OMP_SusC/RagA_CS"/>
</dbReference>
<name>A0ABV8AMN4_9FLAO</name>
<gene>
    <name evidence="10" type="ORF">ACFOSX_11920</name>
</gene>
<dbReference type="Pfam" id="PF13715">
    <property type="entry name" value="CarbopepD_reg_2"/>
    <property type="match status" value="1"/>
</dbReference>
<keyword evidence="11" id="KW-1185">Reference proteome</keyword>
<dbReference type="NCBIfam" id="TIGR04057">
    <property type="entry name" value="SusC_RagA_signa"/>
    <property type="match status" value="1"/>
</dbReference>
<dbReference type="Gene3D" id="2.170.130.10">
    <property type="entry name" value="TonB-dependent receptor, plug domain"/>
    <property type="match status" value="1"/>
</dbReference>
<dbReference type="Pfam" id="PF07715">
    <property type="entry name" value="Plug"/>
    <property type="match status" value="1"/>
</dbReference>
<feature type="chain" id="PRO_5046320271" evidence="8">
    <location>
        <begin position="23"/>
        <end position="1013"/>
    </location>
</feature>
<dbReference type="InterPro" id="IPR039426">
    <property type="entry name" value="TonB-dep_rcpt-like"/>
</dbReference>
<evidence type="ECO:0000256" key="4">
    <source>
        <dbReference type="ARBA" id="ARBA00022692"/>
    </source>
</evidence>
<dbReference type="InterPro" id="IPR023996">
    <property type="entry name" value="TonB-dep_OMP_SusC/RagA"/>
</dbReference>
<dbReference type="InterPro" id="IPR012910">
    <property type="entry name" value="Plug_dom"/>
</dbReference>
<evidence type="ECO:0000256" key="8">
    <source>
        <dbReference type="SAM" id="SignalP"/>
    </source>
</evidence>
<feature type="signal peptide" evidence="8">
    <location>
        <begin position="1"/>
        <end position="22"/>
    </location>
</feature>
<evidence type="ECO:0000259" key="9">
    <source>
        <dbReference type="Pfam" id="PF07715"/>
    </source>
</evidence>
<dbReference type="InterPro" id="IPR036942">
    <property type="entry name" value="Beta-barrel_TonB_sf"/>
</dbReference>
<evidence type="ECO:0000256" key="7">
    <source>
        <dbReference type="PROSITE-ProRule" id="PRU01360"/>
    </source>
</evidence>
<comment type="similarity">
    <text evidence="7">Belongs to the TonB-dependent receptor family.</text>
</comment>
<organism evidence="10 11">
    <name type="scientific">Winogradskyella maritima</name>
    <dbReference type="NCBI Taxonomy" id="1517766"/>
    <lineage>
        <taxon>Bacteria</taxon>
        <taxon>Pseudomonadati</taxon>
        <taxon>Bacteroidota</taxon>
        <taxon>Flavobacteriia</taxon>
        <taxon>Flavobacteriales</taxon>
        <taxon>Flavobacteriaceae</taxon>
        <taxon>Winogradskyella</taxon>
    </lineage>
</organism>
<dbReference type="RefSeq" id="WP_386101295.1">
    <property type="nucleotide sequence ID" value="NZ_JBHSAT010000021.1"/>
</dbReference>
<dbReference type="PROSITE" id="PS52016">
    <property type="entry name" value="TONB_DEPENDENT_REC_3"/>
    <property type="match status" value="1"/>
</dbReference>
<evidence type="ECO:0000256" key="5">
    <source>
        <dbReference type="ARBA" id="ARBA00023136"/>
    </source>
</evidence>
<keyword evidence="6 7" id="KW-0998">Cell outer membrane</keyword>
<proteinExistence type="inferred from homology"/>